<name>A0A2J8KPP0_PANTR</name>
<evidence type="ECO:0000313" key="3">
    <source>
        <dbReference type="Proteomes" id="UP000236370"/>
    </source>
</evidence>
<sequence length="84" mass="9254">TPRKHRWRQKEGKSLGCAPSTGPEEEHAPGEDESSPQPSQPSRERLPWPKRKPPHNHPMGTPGARKAAALSGGLLPDPELQRKI</sequence>
<protein>
    <submittedName>
        <fullName evidence="2">TNK1 isoform 3</fullName>
    </submittedName>
</protein>
<evidence type="ECO:0000256" key="1">
    <source>
        <dbReference type="SAM" id="MobiDB-lite"/>
    </source>
</evidence>
<feature type="non-terminal residue" evidence="2">
    <location>
        <position position="1"/>
    </location>
</feature>
<organism evidence="2 3">
    <name type="scientific">Pan troglodytes</name>
    <name type="common">Chimpanzee</name>
    <dbReference type="NCBI Taxonomy" id="9598"/>
    <lineage>
        <taxon>Eukaryota</taxon>
        <taxon>Metazoa</taxon>
        <taxon>Chordata</taxon>
        <taxon>Craniata</taxon>
        <taxon>Vertebrata</taxon>
        <taxon>Euteleostomi</taxon>
        <taxon>Mammalia</taxon>
        <taxon>Eutheria</taxon>
        <taxon>Euarchontoglires</taxon>
        <taxon>Primates</taxon>
        <taxon>Haplorrhini</taxon>
        <taxon>Catarrhini</taxon>
        <taxon>Hominidae</taxon>
        <taxon>Pan</taxon>
    </lineage>
</organism>
<proteinExistence type="predicted"/>
<gene>
    <name evidence="2" type="ORF">CK820_G0036814</name>
</gene>
<feature type="region of interest" description="Disordered" evidence="1">
    <location>
        <begin position="1"/>
        <end position="84"/>
    </location>
</feature>
<accession>A0A2J8KPP0</accession>
<evidence type="ECO:0000313" key="2">
    <source>
        <dbReference type="EMBL" id="PNI36987.1"/>
    </source>
</evidence>
<dbReference type="Proteomes" id="UP000236370">
    <property type="component" value="Unassembled WGS sequence"/>
</dbReference>
<comment type="caution">
    <text evidence="2">The sequence shown here is derived from an EMBL/GenBank/DDBJ whole genome shotgun (WGS) entry which is preliminary data.</text>
</comment>
<dbReference type="AlphaFoldDB" id="A0A2J8KPP0"/>
<dbReference type="EMBL" id="NBAG03000347">
    <property type="protein sequence ID" value="PNI36987.1"/>
    <property type="molecule type" value="Genomic_DNA"/>
</dbReference>
<feature type="non-terminal residue" evidence="2">
    <location>
        <position position="84"/>
    </location>
</feature>
<reference evidence="2 3" key="1">
    <citation type="submission" date="2017-12" db="EMBL/GenBank/DDBJ databases">
        <title>High-resolution comparative analysis of great ape genomes.</title>
        <authorList>
            <person name="Pollen A."/>
            <person name="Hastie A."/>
            <person name="Hormozdiari F."/>
            <person name="Dougherty M."/>
            <person name="Liu R."/>
            <person name="Chaisson M."/>
            <person name="Hoppe E."/>
            <person name="Hill C."/>
            <person name="Pang A."/>
            <person name="Hillier L."/>
            <person name="Baker C."/>
            <person name="Armstrong J."/>
            <person name="Shendure J."/>
            <person name="Paten B."/>
            <person name="Wilson R."/>
            <person name="Chao H."/>
            <person name="Schneider V."/>
            <person name="Ventura M."/>
            <person name="Kronenberg Z."/>
            <person name="Murali S."/>
            <person name="Gordon D."/>
            <person name="Cantsilieris S."/>
            <person name="Munson K."/>
            <person name="Nelson B."/>
            <person name="Raja A."/>
            <person name="Underwood J."/>
            <person name="Diekhans M."/>
            <person name="Fiddes I."/>
            <person name="Haussler D."/>
            <person name="Eichler E."/>
        </authorList>
    </citation>
    <scope>NUCLEOTIDE SEQUENCE [LARGE SCALE GENOMIC DNA]</scope>
    <source>
        <strain evidence="2">Yerkes chimp pedigree #C0471</strain>
    </source>
</reference>